<evidence type="ECO:0000313" key="2">
    <source>
        <dbReference type="Proteomes" id="UP001154420"/>
    </source>
</evidence>
<protein>
    <submittedName>
        <fullName evidence="1">Uncharacterized protein</fullName>
    </submittedName>
</protein>
<keyword evidence="2" id="KW-1185">Reference proteome</keyword>
<comment type="caution">
    <text evidence="1">The sequence shown here is derived from an EMBL/GenBank/DDBJ whole genome shotgun (WGS) entry which is preliminary data.</text>
</comment>
<sequence length="130" mass="15751">MVLPTIYEFRGNKYRREWRKNMPVARNMKELEKMVLDRMKKELPNATKEYCHKWYNNNSDIKEIVSETEFIQMANDAMQISMENGKLKAHIELFKGENIKEEHLGHMKILWEDFKSGYLDYVTKKIFKQK</sequence>
<reference evidence="1" key="1">
    <citation type="submission" date="2018-09" db="EMBL/GenBank/DDBJ databases">
        <title>Murine metabolic-syndrome-specific gut microbial biobank.</title>
        <authorList>
            <person name="Liu C."/>
        </authorList>
    </citation>
    <scope>NUCLEOTIDE SEQUENCE</scope>
    <source>
        <strain evidence="1">D42-62</strain>
    </source>
</reference>
<organism evidence="1 2">
    <name type="scientific">Parablautia muri</name>
    <dbReference type="NCBI Taxonomy" id="2320879"/>
    <lineage>
        <taxon>Bacteria</taxon>
        <taxon>Bacillati</taxon>
        <taxon>Bacillota</taxon>
        <taxon>Clostridia</taxon>
        <taxon>Lachnospirales</taxon>
        <taxon>Lachnospiraceae</taxon>
        <taxon>Parablautia</taxon>
    </lineage>
</organism>
<proteinExistence type="predicted"/>
<evidence type="ECO:0000313" key="1">
    <source>
        <dbReference type="EMBL" id="NBJ92211.1"/>
    </source>
</evidence>
<dbReference type="AlphaFoldDB" id="A0A9X5BE93"/>
<dbReference type="Proteomes" id="UP001154420">
    <property type="component" value="Unassembled WGS sequence"/>
</dbReference>
<gene>
    <name evidence="1" type="ORF">D5281_06290</name>
</gene>
<accession>A0A9X5BE93</accession>
<dbReference type="EMBL" id="QZDT01000006">
    <property type="protein sequence ID" value="NBJ92211.1"/>
    <property type="molecule type" value="Genomic_DNA"/>
</dbReference>
<dbReference type="RefSeq" id="WP_160559299.1">
    <property type="nucleotide sequence ID" value="NZ_QZDT01000006.1"/>
</dbReference>
<name>A0A9X5BE93_9FIRM</name>